<keyword evidence="9" id="KW-1185">Reference proteome</keyword>
<protein>
    <submittedName>
        <fullName evidence="8">Cardiolipin synthase</fullName>
    </submittedName>
</protein>
<keyword evidence="3 6" id="KW-0812">Transmembrane</keyword>
<sequence length="490" mass="54745">MAVLAPLSAVFTTTHIVLHKRETRSAIGWIGLSWLVPFIGSALYLMLGVNRIRRRAVELRGDRSAYAFRDARSASFNPGLDGEAAESAPSEYCVEGSTGRSYLPVDVAHLGGLIRVVNEVATRPLLTSNNVDVLFNGEQAYPAMLKAIGEAKTSIALSSFIFDNDKWGRIFADALAEASERGVAVRVLVDAAGLHYSFPSIMGYLRRKKVRAARFLPQIFPPHLMTANLRNHRKILVVDGQIGFTGGMNIRTSHMLEEPSKQPTKDIHFRLAGPVVSHLQEVFVDDWNFATGEELRGTKWFPAPKPAGKLLARGIADGPDDNLDKMPWMLLGAITAARESIRIVTPYFLPDPSLIDALNLAAMRGVEVDVIMPGKNNLPYVQWASFGLMRPLLQFGCRAWLTAPPFEHSKVMVVDRHWMVFGSSNWDPRSHRLNFEFDVECYDGELAGRLDDWACAKLEDATQITLEDYDKRGFWRQLRDGTFRLMSPYL</sequence>
<dbReference type="SMART" id="SM00155">
    <property type="entry name" value="PLDc"/>
    <property type="match status" value="2"/>
</dbReference>
<evidence type="ECO:0000256" key="4">
    <source>
        <dbReference type="ARBA" id="ARBA00022989"/>
    </source>
</evidence>
<dbReference type="OrthoDB" id="9762009at2"/>
<dbReference type="SUPFAM" id="SSF56024">
    <property type="entry name" value="Phospholipase D/nuclease"/>
    <property type="match status" value="2"/>
</dbReference>
<evidence type="ECO:0000313" key="9">
    <source>
        <dbReference type="Proteomes" id="UP000249799"/>
    </source>
</evidence>
<dbReference type="InterPro" id="IPR027379">
    <property type="entry name" value="CLS_N"/>
</dbReference>
<keyword evidence="2" id="KW-1003">Cell membrane</keyword>
<dbReference type="AlphaFoldDB" id="A0A2Z4FR79"/>
<evidence type="ECO:0000256" key="2">
    <source>
        <dbReference type="ARBA" id="ARBA00022475"/>
    </source>
</evidence>
<dbReference type="Proteomes" id="UP000249799">
    <property type="component" value="Chromosome"/>
</dbReference>
<dbReference type="InterPro" id="IPR001736">
    <property type="entry name" value="PLipase_D/transphosphatidylase"/>
</dbReference>
<dbReference type="Pfam" id="PF13091">
    <property type="entry name" value="PLDc_2"/>
    <property type="match status" value="2"/>
</dbReference>
<proteinExistence type="predicted"/>
<comment type="subcellular location">
    <subcellularLocation>
        <location evidence="1">Cell membrane</location>
        <topology evidence="1">Multi-pass membrane protein</topology>
    </subcellularLocation>
</comment>
<feature type="domain" description="PLD phosphodiesterase" evidence="7">
    <location>
        <begin position="403"/>
        <end position="430"/>
    </location>
</feature>
<organism evidence="8 9">
    <name type="scientific">Bradymonas sediminis</name>
    <dbReference type="NCBI Taxonomy" id="1548548"/>
    <lineage>
        <taxon>Bacteria</taxon>
        <taxon>Deltaproteobacteria</taxon>
        <taxon>Bradymonadales</taxon>
        <taxon>Bradymonadaceae</taxon>
        <taxon>Bradymonas</taxon>
    </lineage>
</organism>
<name>A0A2Z4FR79_9DELT</name>
<dbReference type="GO" id="GO:0008808">
    <property type="term" value="F:cardiolipin synthase activity"/>
    <property type="evidence" value="ECO:0007669"/>
    <property type="project" value="TreeGrafter"/>
</dbReference>
<dbReference type="CDD" id="cd09157">
    <property type="entry name" value="PLDc_CLS_unchar2_1"/>
    <property type="match status" value="1"/>
</dbReference>
<accession>A0A2Z4FR79</accession>
<dbReference type="EMBL" id="CP030032">
    <property type="protein sequence ID" value="AWV91432.1"/>
    <property type="molecule type" value="Genomic_DNA"/>
</dbReference>
<evidence type="ECO:0000259" key="7">
    <source>
        <dbReference type="PROSITE" id="PS50035"/>
    </source>
</evidence>
<dbReference type="PANTHER" id="PTHR21248">
    <property type="entry name" value="CARDIOLIPIN SYNTHASE"/>
    <property type="match status" value="1"/>
</dbReference>
<dbReference type="GO" id="GO:0005886">
    <property type="term" value="C:plasma membrane"/>
    <property type="evidence" value="ECO:0007669"/>
    <property type="project" value="UniProtKB-SubCell"/>
</dbReference>
<dbReference type="PROSITE" id="PS50035">
    <property type="entry name" value="PLD"/>
    <property type="match status" value="2"/>
</dbReference>
<dbReference type="KEGG" id="bsed:DN745_13490"/>
<dbReference type="InterPro" id="IPR025202">
    <property type="entry name" value="PLD-like_dom"/>
</dbReference>
<keyword evidence="4 6" id="KW-1133">Transmembrane helix</keyword>
<dbReference type="Pfam" id="PF13396">
    <property type="entry name" value="PLDc_N"/>
    <property type="match status" value="1"/>
</dbReference>
<dbReference type="GO" id="GO:0032049">
    <property type="term" value="P:cardiolipin biosynthetic process"/>
    <property type="evidence" value="ECO:0007669"/>
    <property type="project" value="UniProtKB-ARBA"/>
</dbReference>
<evidence type="ECO:0000256" key="1">
    <source>
        <dbReference type="ARBA" id="ARBA00004651"/>
    </source>
</evidence>
<evidence type="ECO:0000256" key="3">
    <source>
        <dbReference type="ARBA" id="ARBA00022692"/>
    </source>
</evidence>
<reference evidence="8 9" key="1">
    <citation type="submission" date="2018-06" db="EMBL/GenBank/DDBJ databases">
        <title>Lujinxingia sediminis gen. nov. sp. nov., a new facultative anaerobic member of the class Deltaproteobacteria, and proposal of Lujinxingaceae fam. nov.</title>
        <authorList>
            <person name="Guo L.-Y."/>
            <person name="Li C.-M."/>
            <person name="Wang S."/>
            <person name="Du Z.-J."/>
        </authorList>
    </citation>
    <scope>NUCLEOTIDE SEQUENCE [LARGE SCALE GENOMIC DNA]</scope>
    <source>
        <strain evidence="8 9">FA350</strain>
    </source>
</reference>
<dbReference type="Gene3D" id="3.30.870.10">
    <property type="entry name" value="Endonuclease Chain A"/>
    <property type="match status" value="3"/>
</dbReference>
<gene>
    <name evidence="8" type="ORF">DN745_13490</name>
</gene>
<evidence type="ECO:0000256" key="5">
    <source>
        <dbReference type="ARBA" id="ARBA00023136"/>
    </source>
</evidence>
<feature type="transmembrane region" description="Helical" evidence="6">
    <location>
        <begin position="26"/>
        <end position="47"/>
    </location>
</feature>
<keyword evidence="5 6" id="KW-0472">Membrane</keyword>
<dbReference type="CDD" id="cd09163">
    <property type="entry name" value="PLDc_CLS_unchar2_2"/>
    <property type="match status" value="1"/>
</dbReference>
<feature type="domain" description="PLD phosphodiesterase" evidence="7">
    <location>
        <begin position="227"/>
        <end position="254"/>
    </location>
</feature>
<dbReference type="PANTHER" id="PTHR21248:SF22">
    <property type="entry name" value="PHOSPHOLIPASE D"/>
    <property type="match status" value="1"/>
</dbReference>
<evidence type="ECO:0000313" key="8">
    <source>
        <dbReference type="EMBL" id="AWV91432.1"/>
    </source>
</evidence>
<evidence type="ECO:0000256" key="6">
    <source>
        <dbReference type="SAM" id="Phobius"/>
    </source>
</evidence>